<feature type="active site" description="Proton donor" evidence="2">
    <location>
        <position position="9"/>
    </location>
</feature>
<feature type="active site" description="Nucleophile" evidence="2">
    <location>
        <position position="7"/>
    </location>
</feature>
<accession>A0A841Q4D8</accession>
<dbReference type="SFLD" id="SFLDS00003">
    <property type="entry name" value="Haloacid_Dehalogenase"/>
    <property type="match status" value="1"/>
</dbReference>
<dbReference type="EMBL" id="JACHGH010000004">
    <property type="protein sequence ID" value="MBB6453276.1"/>
    <property type="molecule type" value="Genomic_DNA"/>
</dbReference>
<comment type="similarity">
    <text evidence="1">Belongs to the 5'(3')-deoxyribonucleotidase family.</text>
</comment>
<evidence type="ECO:0000256" key="2">
    <source>
        <dbReference type="PIRSR" id="PIRSR610708-1"/>
    </source>
</evidence>
<evidence type="ECO:0000313" key="4">
    <source>
        <dbReference type="Proteomes" id="UP000581688"/>
    </source>
</evidence>
<protein>
    <submittedName>
        <fullName evidence="3">5'(3')-deoxyribonucleotidase</fullName>
    </submittedName>
</protein>
<dbReference type="PANTHER" id="PTHR16504:SF4">
    <property type="entry name" value="5'(3')-DEOXYRIBONUCLEOTIDASE"/>
    <property type="match status" value="1"/>
</dbReference>
<dbReference type="GO" id="GO:0009223">
    <property type="term" value="P:pyrimidine deoxyribonucleotide catabolic process"/>
    <property type="evidence" value="ECO:0007669"/>
    <property type="project" value="TreeGrafter"/>
</dbReference>
<reference evidence="3 4" key="1">
    <citation type="submission" date="2020-08" db="EMBL/GenBank/DDBJ databases">
        <title>Genomic Encyclopedia of Type Strains, Phase IV (KMG-IV): sequencing the most valuable type-strain genomes for metagenomic binning, comparative biology and taxonomic classification.</title>
        <authorList>
            <person name="Goeker M."/>
        </authorList>
    </citation>
    <scope>NUCLEOTIDE SEQUENCE [LARGE SCALE GENOMIC DNA]</scope>
    <source>
        <strain evidence="3 4">DSM 19612</strain>
    </source>
</reference>
<evidence type="ECO:0000313" key="3">
    <source>
        <dbReference type="EMBL" id="MBB6453276.1"/>
    </source>
</evidence>
<dbReference type="Gene3D" id="1.10.40.40">
    <property type="entry name" value="Deoxyribonucleotidase, domain 2"/>
    <property type="match status" value="1"/>
</dbReference>
<dbReference type="SFLD" id="SFLDG01146">
    <property type="entry name" value="C1.2.2"/>
    <property type="match status" value="1"/>
</dbReference>
<sequence length="180" mass="21182">MKRIAIDMDEVMADFTTKHLTLYNRDFGEALTKEDLLGTRLWTLRPDLAKKLFEYVYDPTFFQDLDVMEGSQEVIKELSEHYEIFIATAAMEVPTSFAAKYKWLKEHFPFLSDMNFVFCGNKSIINADYLIDDNVKNFKDFSGQGILFTSEHNINETGYVRVNNWHEVRDYFLDKRNGEK</sequence>
<dbReference type="InterPro" id="IPR010708">
    <property type="entry name" value="5'(3')-deoxyribonucleotidase"/>
</dbReference>
<proteinExistence type="inferred from homology"/>
<dbReference type="Gene3D" id="3.40.50.1000">
    <property type="entry name" value="HAD superfamily/HAD-like"/>
    <property type="match status" value="1"/>
</dbReference>
<dbReference type="InterPro" id="IPR023214">
    <property type="entry name" value="HAD_sf"/>
</dbReference>
<name>A0A841Q4D8_9BACI</name>
<comment type="caution">
    <text evidence="3">The sequence shown here is derived from an EMBL/GenBank/DDBJ whole genome shotgun (WGS) entry which is preliminary data.</text>
</comment>
<organism evidence="3 4">
    <name type="scientific">Salirhabdus euzebyi</name>
    <dbReference type="NCBI Taxonomy" id="394506"/>
    <lineage>
        <taxon>Bacteria</taxon>
        <taxon>Bacillati</taxon>
        <taxon>Bacillota</taxon>
        <taxon>Bacilli</taxon>
        <taxon>Bacillales</taxon>
        <taxon>Bacillaceae</taxon>
        <taxon>Salirhabdus</taxon>
    </lineage>
</organism>
<keyword evidence="4" id="KW-1185">Reference proteome</keyword>
<dbReference type="SFLD" id="SFLDG01126">
    <property type="entry name" value="C1.2:_Nucleotidase_Like"/>
    <property type="match status" value="1"/>
</dbReference>
<dbReference type="PANTHER" id="PTHR16504">
    <property type="entry name" value="5'(3')-DEOXYRIBONUCLEOTIDASE"/>
    <property type="match status" value="1"/>
</dbReference>
<evidence type="ECO:0000256" key="1">
    <source>
        <dbReference type="ARBA" id="ARBA00009589"/>
    </source>
</evidence>
<dbReference type="InterPro" id="IPR036412">
    <property type="entry name" value="HAD-like_sf"/>
</dbReference>
<dbReference type="Proteomes" id="UP000581688">
    <property type="component" value="Unassembled WGS sequence"/>
</dbReference>
<dbReference type="SUPFAM" id="SSF56784">
    <property type="entry name" value="HAD-like"/>
    <property type="match status" value="1"/>
</dbReference>
<gene>
    <name evidence="3" type="ORF">HNQ94_001724</name>
</gene>
<dbReference type="AlphaFoldDB" id="A0A841Q4D8"/>
<dbReference type="Pfam" id="PF06941">
    <property type="entry name" value="NT5C"/>
    <property type="match status" value="1"/>
</dbReference>
<dbReference type="RefSeq" id="WP_174495625.1">
    <property type="nucleotide sequence ID" value="NZ_CADDWK010000004.1"/>
</dbReference>
<dbReference type="GO" id="GO:0008253">
    <property type="term" value="F:5'-nucleotidase activity"/>
    <property type="evidence" value="ECO:0007669"/>
    <property type="project" value="InterPro"/>
</dbReference>